<reference evidence="2 3" key="2">
    <citation type="submission" date="2020-03" db="EMBL/GenBank/DDBJ databases">
        <title>Kangsaoukella pontilimi gen. nov., sp. nov., a new member of the family Rhodobacteraceae isolated from a tidal mudflat.</title>
        <authorList>
            <person name="Kim I.S."/>
        </authorList>
    </citation>
    <scope>NUCLEOTIDE SEQUENCE [LARGE SCALE GENOMIC DNA]</scope>
    <source>
        <strain evidence="2 3">GH1-50</strain>
    </source>
</reference>
<protein>
    <submittedName>
        <fullName evidence="2">Uncharacterized protein</fullName>
    </submittedName>
</protein>
<proteinExistence type="predicted"/>
<feature type="transmembrane region" description="Helical" evidence="1">
    <location>
        <begin position="7"/>
        <end position="29"/>
    </location>
</feature>
<evidence type="ECO:0000256" key="1">
    <source>
        <dbReference type="SAM" id="Phobius"/>
    </source>
</evidence>
<keyword evidence="1" id="KW-0812">Transmembrane</keyword>
<reference evidence="2 3" key="1">
    <citation type="submission" date="2019-12" db="EMBL/GenBank/DDBJ databases">
        <authorList>
            <person name="Lee S.D."/>
        </authorList>
    </citation>
    <scope>NUCLEOTIDE SEQUENCE [LARGE SCALE GENOMIC DNA]</scope>
    <source>
        <strain evidence="2 3">GH1-50</strain>
    </source>
</reference>
<evidence type="ECO:0000313" key="2">
    <source>
        <dbReference type="EMBL" id="MXQ09035.1"/>
    </source>
</evidence>
<keyword evidence="1" id="KW-0472">Membrane</keyword>
<dbReference type="RefSeq" id="WP_160764898.1">
    <property type="nucleotide sequence ID" value="NZ_WUPT01000002.1"/>
</dbReference>
<accession>A0A7C9ML85</accession>
<dbReference type="EMBL" id="WUPT01000002">
    <property type="protein sequence ID" value="MXQ09035.1"/>
    <property type="molecule type" value="Genomic_DNA"/>
</dbReference>
<feature type="transmembrane region" description="Helical" evidence="1">
    <location>
        <begin position="209"/>
        <end position="230"/>
    </location>
</feature>
<name>A0A7C9ML85_9RHOB</name>
<sequence length="251" mass="26708">MFDVLEIFVRVFAVTLPVWVMAILALGAVRAGLSGFQITQAAFWTALISGVWFAASVPLAQIGAFRVPDSFAEPPVVIGFLIGGAVLIWGLARKTATGRQITDAAPLSAIASFQIARVMGGLFLVGWLIGRVPPEFAIPAGLGDIWAGIAGYQATRALAAGAPDARRKLARANTIGLADFAIAVVLGVMTSEGMFHTLSKDAPNIINDYPLALFPAYFVPIFMGFHFIAISRLRAEQKEHAQLLEIQGQSS</sequence>
<keyword evidence="3" id="KW-1185">Reference proteome</keyword>
<dbReference type="AlphaFoldDB" id="A0A7C9ML85"/>
<dbReference type="Proteomes" id="UP000480350">
    <property type="component" value="Unassembled WGS sequence"/>
</dbReference>
<feature type="transmembrane region" description="Helical" evidence="1">
    <location>
        <begin position="170"/>
        <end position="189"/>
    </location>
</feature>
<feature type="transmembrane region" description="Helical" evidence="1">
    <location>
        <begin position="104"/>
        <end position="130"/>
    </location>
</feature>
<feature type="transmembrane region" description="Helical" evidence="1">
    <location>
        <begin position="76"/>
        <end position="92"/>
    </location>
</feature>
<keyword evidence="1" id="KW-1133">Transmembrane helix</keyword>
<organism evidence="2 3">
    <name type="scientific">Kangsaoukella pontilimi</name>
    <dbReference type="NCBI Taxonomy" id="2691042"/>
    <lineage>
        <taxon>Bacteria</taxon>
        <taxon>Pseudomonadati</taxon>
        <taxon>Pseudomonadota</taxon>
        <taxon>Alphaproteobacteria</taxon>
        <taxon>Rhodobacterales</taxon>
        <taxon>Paracoccaceae</taxon>
        <taxon>Kangsaoukella</taxon>
    </lineage>
</organism>
<comment type="caution">
    <text evidence="2">The sequence shown here is derived from an EMBL/GenBank/DDBJ whole genome shotgun (WGS) entry which is preliminary data.</text>
</comment>
<evidence type="ECO:0000313" key="3">
    <source>
        <dbReference type="Proteomes" id="UP000480350"/>
    </source>
</evidence>
<gene>
    <name evidence="2" type="ORF">GQ651_14400</name>
</gene>
<feature type="transmembrane region" description="Helical" evidence="1">
    <location>
        <begin position="41"/>
        <end position="64"/>
    </location>
</feature>